<dbReference type="PANTHER" id="PTHR31890">
    <property type="entry name" value="PLANT INVERTASE/PECTIN METHYLESTERASE INHIBITOR SUPERFAMILY PROTEIN"/>
    <property type="match status" value="1"/>
</dbReference>
<dbReference type="Proteomes" id="UP000447434">
    <property type="component" value="Chromosome 3"/>
</dbReference>
<organism evidence="2 3">
    <name type="scientific">Lupinus albus</name>
    <name type="common">White lupine</name>
    <name type="synonym">Lupinus termis</name>
    <dbReference type="NCBI Taxonomy" id="3870"/>
    <lineage>
        <taxon>Eukaryota</taxon>
        <taxon>Viridiplantae</taxon>
        <taxon>Streptophyta</taxon>
        <taxon>Embryophyta</taxon>
        <taxon>Tracheophyta</taxon>
        <taxon>Spermatophyta</taxon>
        <taxon>Magnoliopsida</taxon>
        <taxon>eudicotyledons</taxon>
        <taxon>Gunneridae</taxon>
        <taxon>Pentapetalae</taxon>
        <taxon>rosids</taxon>
        <taxon>fabids</taxon>
        <taxon>Fabales</taxon>
        <taxon>Fabaceae</taxon>
        <taxon>Papilionoideae</taxon>
        <taxon>50 kb inversion clade</taxon>
        <taxon>genistoids sensu lato</taxon>
        <taxon>core genistoids</taxon>
        <taxon>Genisteae</taxon>
        <taxon>Lupinus</taxon>
    </lineage>
</organism>
<accession>A0A6A4QW43</accession>
<reference evidence="3" key="1">
    <citation type="journal article" date="2020" name="Nat. Commun.">
        <title>Genome sequence of the cluster root forming white lupin.</title>
        <authorList>
            <person name="Hufnagel B."/>
            <person name="Marques A."/>
            <person name="Soriano A."/>
            <person name="Marques L."/>
            <person name="Divol F."/>
            <person name="Doumas P."/>
            <person name="Sallet E."/>
            <person name="Mancinotti D."/>
            <person name="Carrere S."/>
            <person name="Marande W."/>
            <person name="Arribat S."/>
            <person name="Keller J."/>
            <person name="Huneau C."/>
            <person name="Blein T."/>
            <person name="Aime D."/>
            <person name="Laguerre M."/>
            <person name="Taylor J."/>
            <person name="Schubert V."/>
            <person name="Nelson M."/>
            <person name="Geu-Flores F."/>
            <person name="Crespi M."/>
            <person name="Gallardo-Guerrero K."/>
            <person name="Delaux P.-M."/>
            <person name="Salse J."/>
            <person name="Berges H."/>
            <person name="Guyot R."/>
            <person name="Gouzy J."/>
            <person name="Peret B."/>
        </authorList>
    </citation>
    <scope>NUCLEOTIDE SEQUENCE [LARGE SCALE GENOMIC DNA]</scope>
    <source>
        <strain evidence="3">cv. Amiga</strain>
    </source>
</reference>
<evidence type="ECO:0000256" key="1">
    <source>
        <dbReference type="SAM" id="SignalP"/>
    </source>
</evidence>
<dbReference type="SUPFAM" id="SSF101148">
    <property type="entry name" value="Plant invertase/pectin methylesterase inhibitor"/>
    <property type="match status" value="1"/>
</dbReference>
<feature type="signal peptide" evidence="1">
    <location>
        <begin position="1"/>
        <end position="27"/>
    </location>
</feature>
<keyword evidence="3" id="KW-1185">Reference proteome</keyword>
<sequence length="170" mass="18753">MNTSKVACLLFTVSMILISYSIMAASGESLYEGVCGETKNPDCLPLLKDDPRITSAKNYLDLSTFILEFGEKKAREGKEYMLQFAKDHPTELITYCANNYESPITSFLSAKAELIEDPRTATYDALVAGDVPKQCAKAMEEAKIDNPPINKIVTLLSPIAYYAISHLVVI</sequence>
<gene>
    <name evidence="2" type="ORF">Lalb_Chr03g0035571</name>
</gene>
<dbReference type="EMBL" id="WOCE01000003">
    <property type="protein sequence ID" value="KAE9617456.1"/>
    <property type="molecule type" value="Genomic_DNA"/>
</dbReference>
<comment type="caution">
    <text evidence="2">The sequence shown here is derived from an EMBL/GenBank/DDBJ whole genome shotgun (WGS) entry which is preliminary data.</text>
</comment>
<proteinExistence type="predicted"/>
<dbReference type="OrthoDB" id="1401161at2759"/>
<dbReference type="PANTHER" id="PTHR31890:SF9">
    <property type="entry name" value="PLANT INVERTASE_PECTIN METHYLESTERASE INHIBITOR SUPERFAMILY PROTEIN"/>
    <property type="match status" value="1"/>
</dbReference>
<keyword evidence="1" id="KW-0732">Signal</keyword>
<protein>
    <submittedName>
        <fullName evidence="2">Putative pectinesterase inhibitor domain-containing protein</fullName>
    </submittedName>
</protein>
<feature type="chain" id="PRO_5025405954" evidence="1">
    <location>
        <begin position="28"/>
        <end position="170"/>
    </location>
</feature>
<name>A0A6A4QW43_LUPAL</name>
<dbReference type="InterPro" id="IPR035513">
    <property type="entry name" value="Invertase/methylesterase_inhib"/>
</dbReference>
<dbReference type="Gene3D" id="1.20.140.40">
    <property type="entry name" value="Invertase/pectin methylesterase inhibitor family protein"/>
    <property type="match status" value="1"/>
</dbReference>
<dbReference type="AlphaFoldDB" id="A0A6A4QW43"/>
<evidence type="ECO:0000313" key="3">
    <source>
        <dbReference type="Proteomes" id="UP000447434"/>
    </source>
</evidence>
<evidence type="ECO:0000313" key="2">
    <source>
        <dbReference type="EMBL" id="KAE9617456.1"/>
    </source>
</evidence>